<dbReference type="eggNOG" id="COG4502">
    <property type="taxonomic scope" value="Bacteria"/>
</dbReference>
<dbReference type="EMBL" id="CP001099">
    <property type="protein sequence ID" value="ACF11560.1"/>
    <property type="molecule type" value="Genomic_DNA"/>
</dbReference>
<dbReference type="InterPro" id="IPR036412">
    <property type="entry name" value="HAD-like_sf"/>
</dbReference>
<dbReference type="Pfam" id="PF06941">
    <property type="entry name" value="NT5C"/>
    <property type="match status" value="1"/>
</dbReference>
<sequence length="192" mass="22444">MPEQRNIVIGVDLDGVCADFYGRMRQIAAEWFERPIGELPAEVSYGLSEWGIRNKSDYDSLHRFAVTQRELFSSMEMIPGARKYLRMLSDEGYRIRIITHRLFIHYFHATAVQQTVNWLDSHGIPYWDLCFMKEKSQVGADIYVEDTPENVMSLREKGLYTICFGNSTNRHVDAPRAESWQEVYEMVRSYLA</sequence>
<dbReference type="STRING" id="517417.Cpar_1154"/>
<name>B3QNQ7_CHLP8</name>
<dbReference type="Gene3D" id="3.40.50.1000">
    <property type="entry name" value="HAD superfamily/HAD-like"/>
    <property type="match status" value="1"/>
</dbReference>
<reference evidence="3" key="1">
    <citation type="submission" date="2008-06" db="EMBL/GenBank/DDBJ databases">
        <title>Complete sequence of Chlorobaculum parvum NCIB 8327.</title>
        <authorList>
            <consortium name="US DOE Joint Genome Institute"/>
            <person name="Lucas S."/>
            <person name="Copeland A."/>
            <person name="Lapidus A."/>
            <person name="Glavina del Rio T."/>
            <person name="Dalin E."/>
            <person name="Tice H."/>
            <person name="Bruce D."/>
            <person name="Goodwin L."/>
            <person name="Pitluck S."/>
            <person name="Schmutz J."/>
            <person name="Larimer F."/>
            <person name="Land M."/>
            <person name="Hauser L."/>
            <person name="Kyrpides N."/>
            <person name="Mikhailova N."/>
            <person name="Zhao F."/>
            <person name="Li T."/>
            <person name="Liu Z."/>
            <person name="Overmann J."/>
            <person name="Bryant D.A."/>
            <person name="Richardson P."/>
        </authorList>
    </citation>
    <scope>NUCLEOTIDE SEQUENCE [LARGE SCALE GENOMIC DNA]</scope>
    <source>
        <strain evidence="3">NCIB 8327</strain>
    </source>
</reference>
<gene>
    <name evidence="3" type="ordered locus">Cpar_1154</name>
</gene>
<dbReference type="OrthoDB" id="954467at2"/>
<evidence type="ECO:0000256" key="2">
    <source>
        <dbReference type="PIRSR" id="PIRSR610708-1"/>
    </source>
</evidence>
<feature type="active site" description="Nucleophile" evidence="2">
    <location>
        <position position="12"/>
    </location>
</feature>
<dbReference type="RefSeq" id="WP_012502393.1">
    <property type="nucleotide sequence ID" value="NC_011027.1"/>
</dbReference>
<dbReference type="InterPro" id="IPR010708">
    <property type="entry name" value="5'(3')-deoxyribonucleotidase"/>
</dbReference>
<evidence type="ECO:0000256" key="1">
    <source>
        <dbReference type="ARBA" id="ARBA00009589"/>
    </source>
</evidence>
<dbReference type="GO" id="GO:0009264">
    <property type="term" value="P:deoxyribonucleotide catabolic process"/>
    <property type="evidence" value="ECO:0007669"/>
    <property type="project" value="InterPro"/>
</dbReference>
<organism evidence="3 4">
    <name type="scientific">Chlorobaculum parvum (strain DSM 263 / NCIMB 8327)</name>
    <name type="common">Chlorobium vibrioforme subsp. thiosulfatophilum</name>
    <dbReference type="NCBI Taxonomy" id="517417"/>
    <lineage>
        <taxon>Bacteria</taxon>
        <taxon>Pseudomonadati</taxon>
        <taxon>Chlorobiota</taxon>
        <taxon>Chlorobiia</taxon>
        <taxon>Chlorobiales</taxon>
        <taxon>Chlorobiaceae</taxon>
        <taxon>Chlorobaculum</taxon>
    </lineage>
</organism>
<feature type="active site" description="Proton donor" evidence="2">
    <location>
        <position position="14"/>
    </location>
</feature>
<protein>
    <submittedName>
        <fullName evidence="3">5 nucleotidase deoxy cytosolic type C</fullName>
    </submittedName>
</protein>
<dbReference type="KEGG" id="cpc:Cpar_1154"/>
<dbReference type="InterPro" id="IPR023214">
    <property type="entry name" value="HAD_sf"/>
</dbReference>
<dbReference type="Proteomes" id="UP000008811">
    <property type="component" value="Chromosome"/>
</dbReference>
<evidence type="ECO:0000313" key="4">
    <source>
        <dbReference type="Proteomes" id="UP000008811"/>
    </source>
</evidence>
<comment type="similarity">
    <text evidence="1">Belongs to the 5'(3')-deoxyribonucleotidase family.</text>
</comment>
<dbReference type="SUPFAM" id="SSF56784">
    <property type="entry name" value="HAD-like"/>
    <property type="match status" value="1"/>
</dbReference>
<proteinExistence type="inferred from homology"/>
<dbReference type="AlphaFoldDB" id="B3QNQ7"/>
<keyword evidence="4" id="KW-1185">Reference proteome</keyword>
<dbReference type="GO" id="GO:0008253">
    <property type="term" value="F:5'-nucleotidase activity"/>
    <property type="evidence" value="ECO:0007669"/>
    <property type="project" value="InterPro"/>
</dbReference>
<evidence type="ECO:0000313" key="3">
    <source>
        <dbReference type="EMBL" id="ACF11560.1"/>
    </source>
</evidence>
<accession>B3QNQ7</accession>
<dbReference type="HOGENOM" id="CLU_1352634_0_0_10"/>